<dbReference type="InterPro" id="IPR014756">
    <property type="entry name" value="Ig_E-set"/>
</dbReference>
<dbReference type="InterPro" id="IPR014752">
    <property type="entry name" value="Arrestin-like_C"/>
</dbReference>
<accession>A0A183JAL4</accession>
<dbReference type="EMBL" id="UZAM01019310">
    <property type="protein sequence ID" value="VDP52652.1"/>
    <property type="molecule type" value="Genomic_DNA"/>
</dbReference>
<gene>
    <name evidence="1" type="ORF">SBAD_LOCUS12912</name>
</gene>
<protein>
    <submittedName>
        <fullName evidence="3">Arrestin_C domain-containing protein</fullName>
    </submittedName>
</protein>
<keyword evidence="2" id="KW-1185">Reference proteome</keyword>
<dbReference type="SUPFAM" id="SSF81296">
    <property type="entry name" value="E set domains"/>
    <property type="match status" value="1"/>
</dbReference>
<evidence type="ECO:0000313" key="1">
    <source>
        <dbReference type="EMBL" id="VDP52652.1"/>
    </source>
</evidence>
<reference evidence="1 2" key="2">
    <citation type="submission" date="2018-11" db="EMBL/GenBank/DDBJ databases">
        <authorList>
            <consortium name="Pathogen Informatics"/>
        </authorList>
    </citation>
    <scope>NUCLEOTIDE SEQUENCE [LARGE SCALE GENOMIC DNA]</scope>
</reference>
<organism evidence="3">
    <name type="scientific">Soboliphyme baturini</name>
    <dbReference type="NCBI Taxonomy" id="241478"/>
    <lineage>
        <taxon>Eukaryota</taxon>
        <taxon>Metazoa</taxon>
        <taxon>Ecdysozoa</taxon>
        <taxon>Nematoda</taxon>
        <taxon>Enoplea</taxon>
        <taxon>Dorylaimia</taxon>
        <taxon>Dioctophymatida</taxon>
        <taxon>Dioctophymatoidea</taxon>
        <taxon>Soboliphymatidae</taxon>
        <taxon>Soboliphyme</taxon>
    </lineage>
</organism>
<proteinExistence type="predicted"/>
<sequence>MIIDVPYANPPRCLKYFSLIGPNIDCMEEKYMTAMVGQDEKTTCCFCCRRGPIALRLTLERSAYVCGENIRVVVEVENHIDQDACVKLKLEQVK</sequence>
<reference evidence="3" key="1">
    <citation type="submission" date="2016-06" db="UniProtKB">
        <authorList>
            <consortium name="WormBaseParasite"/>
        </authorList>
    </citation>
    <scope>IDENTIFICATION</scope>
</reference>
<dbReference type="OrthoDB" id="7785529at2759"/>
<dbReference type="WBParaSite" id="SBAD_0001332501-mRNA-1">
    <property type="protein sequence ID" value="SBAD_0001332501-mRNA-1"/>
    <property type="gene ID" value="SBAD_0001332501"/>
</dbReference>
<dbReference type="Gene3D" id="2.60.40.640">
    <property type="match status" value="1"/>
</dbReference>
<evidence type="ECO:0000313" key="2">
    <source>
        <dbReference type="Proteomes" id="UP000270296"/>
    </source>
</evidence>
<dbReference type="Proteomes" id="UP000270296">
    <property type="component" value="Unassembled WGS sequence"/>
</dbReference>
<name>A0A183JAL4_9BILA</name>
<dbReference type="AlphaFoldDB" id="A0A183JAL4"/>
<evidence type="ECO:0000313" key="3">
    <source>
        <dbReference type="WBParaSite" id="SBAD_0001332501-mRNA-1"/>
    </source>
</evidence>